<sequence>MFLLLRNLRVLPQTLVVEDLAEEALAAAMTVAVKCSTLIPKSEEWGSSNTLLFWHSLAGPSSYQRYSPRWSHLFSHLSQPPEARLNVSAMAALQCRDYPKPLRDIQISRALSRDDYDPPKEVEDIPLTTQYHPGLQRINTILKSGYKFLASFNQTQNFLSSPPRVTLKWPPKLPDPKRIREEKPTTKGSYPCSSTRCSTCGIDLPTTPFNSKMIVLELNKDKSGSESDSSDHNDIDIECNNDNEDPDLFDVPNENVGNTGPLHDFTVGSNELYSTSVRKEEAGSQATRRSLGRDTSPTFKVRVRHTSLSTSPTFKVRVRHTSLSTSPTFKVRVRHTSLSTSPTFKVRVRHTILSTSPTFKVRVRHTSLSTSPTFKVRVRHTILSTSPTFKVRVRHTSLSTSPTFKVRVRHTILSTSPTFKVRVRHTSLSTSPTFKVRVRHTILSTSPTFKVRVRHTSLSTSPTFKVRVRHTILSTSPTFKVRVRHTSLSTSPTFKVRVRHTILSTSPTFKVRVRHTSLSTSPTFKVRVRHTILSTSPTFKVRVRHTSLSTSPTFKVRVRHTILSTSPTFKVRVRHTSLSTSPTFKVRVRHTILSTSPTFKVRVRHTSLSTSPTFKVRVRHTILSTSPTFKVRVRHTSLSTSPTFKVRVRHTSLSTSPTFKVRVRHTILSTSPTFKVRVRHTSLSTSPTFKYHQVHLTEIRTSIFLSSAVELNTTSALANYATEAGSVLKEHEKKLDGFEKTTTLFGHLALHHPIGKFESLHVNGLGQVERRQLLTENLGLRRRLLVAWINPEQFLQTLGCYGRFPTAKMEVSCLTPHGIRRLYLEKVELDLCGGRVENHYGKSTLSTPNQDLNLDLPFIRSLVYYERRALNHVAPKRVYSIRVANPQTNLVLAIPIHGIFQHLGGSIKVTICQVQCDQSADNTRLEGGLTKVLKNATRLFPVPLLYG</sequence>
<protein>
    <submittedName>
        <fullName evidence="2">Uncharacterized protein</fullName>
    </submittedName>
</protein>
<reference evidence="2" key="1">
    <citation type="submission" date="2020-11" db="EMBL/GenBank/DDBJ databases">
        <authorList>
            <person name="Tran Van P."/>
        </authorList>
    </citation>
    <scope>NUCLEOTIDE SEQUENCE</scope>
</reference>
<feature type="region of interest" description="Disordered" evidence="1">
    <location>
        <begin position="171"/>
        <end position="190"/>
    </location>
</feature>
<proteinExistence type="predicted"/>
<name>A0A7R9GZL0_TIMCR</name>
<feature type="compositionally biased region" description="Basic and acidic residues" evidence="1">
    <location>
        <begin position="174"/>
        <end position="185"/>
    </location>
</feature>
<dbReference type="EMBL" id="OC318090">
    <property type="protein sequence ID" value="CAD7400516.1"/>
    <property type="molecule type" value="Genomic_DNA"/>
</dbReference>
<evidence type="ECO:0000256" key="1">
    <source>
        <dbReference type="SAM" id="MobiDB-lite"/>
    </source>
</evidence>
<feature type="region of interest" description="Disordered" evidence="1">
    <location>
        <begin position="220"/>
        <end position="246"/>
    </location>
</feature>
<evidence type="ECO:0000313" key="2">
    <source>
        <dbReference type="EMBL" id="CAD7400516.1"/>
    </source>
</evidence>
<feature type="compositionally biased region" description="Acidic residues" evidence="1">
    <location>
        <begin position="236"/>
        <end position="246"/>
    </location>
</feature>
<organism evidence="2">
    <name type="scientific">Timema cristinae</name>
    <name type="common">Walking stick</name>
    <dbReference type="NCBI Taxonomy" id="61476"/>
    <lineage>
        <taxon>Eukaryota</taxon>
        <taxon>Metazoa</taxon>
        <taxon>Ecdysozoa</taxon>
        <taxon>Arthropoda</taxon>
        <taxon>Hexapoda</taxon>
        <taxon>Insecta</taxon>
        <taxon>Pterygota</taxon>
        <taxon>Neoptera</taxon>
        <taxon>Polyneoptera</taxon>
        <taxon>Phasmatodea</taxon>
        <taxon>Timematodea</taxon>
        <taxon>Timematoidea</taxon>
        <taxon>Timematidae</taxon>
        <taxon>Timema</taxon>
    </lineage>
</organism>
<feature type="compositionally biased region" description="Basic and acidic residues" evidence="1">
    <location>
        <begin position="220"/>
        <end position="235"/>
    </location>
</feature>
<gene>
    <name evidence="2" type="ORF">TCEB3V08_LOCUS5563</name>
</gene>
<accession>A0A7R9GZL0</accession>